<feature type="transmembrane region" description="Helical" evidence="1">
    <location>
        <begin position="117"/>
        <end position="142"/>
    </location>
</feature>
<name>A0A6I4SXW3_9SPHN</name>
<reference evidence="2 3" key="1">
    <citation type="submission" date="2019-12" db="EMBL/GenBank/DDBJ databases">
        <title>Genomic-based taxomic classification of the family Erythrobacteraceae.</title>
        <authorList>
            <person name="Xu L."/>
        </authorList>
    </citation>
    <scope>NUCLEOTIDE SEQUENCE [LARGE SCALE GENOMIC DNA]</scope>
    <source>
        <strain evidence="2 3">MCCC 1K01500</strain>
    </source>
</reference>
<keyword evidence="1" id="KW-0472">Membrane</keyword>
<evidence type="ECO:0000313" key="2">
    <source>
        <dbReference type="EMBL" id="MXO60268.1"/>
    </source>
</evidence>
<sequence length="143" mass="15531">MAERVTRQLVAEKATVYTELPVHAPTIVDRTFELPKSLYAITVAMYLGFLAVMAIGFRTPEMILPMAAFVVSIVAGFGIPTIWSRLNPPTESKPKSWARFAIDGIQTAYGKTAARDAAVQVLILPVLIFAWGVAVVTIAAVVR</sequence>
<accession>A0A6I4SXW3</accession>
<dbReference type="Proteomes" id="UP000433652">
    <property type="component" value="Unassembled WGS sequence"/>
</dbReference>
<feature type="transmembrane region" description="Helical" evidence="1">
    <location>
        <begin position="38"/>
        <end position="57"/>
    </location>
</feature>
<feature type="transmembrane region" description="Helical" evidence="1">
    <location>
        <begin position="64"/>
        <end position="83"/>
    </location>
</feature>
<dbReference type="OrthoDB" id="7391283at2"/>
<comment type="caution">
    <text evidence="2">The sequence shown here is derived from an EMBL/GenBank/DDBJ whole genome shotgun (WGS) entry which is preliminary data.</text>
</comment>
<keyword evidence="1" id="KW-0812">Transmembrane</keyword>
<dbReference type="EMBL" id="WTYM01000046">
    <property type="protein sequence ID" value="MXO60268.1"/>
    <property type="molecule type" value="Genomic_DNA"/>
</dbReference>
<proteinExistence type="predicted"/>
<dbReference type="RefSeq" id="WP_159795815.1">
    <property type="nucleotide sequence ID" value="NZ_WTYM01000046.1"/>
</dbReference>
<evidence type="ECO:0000313" key="3">
    <source>
        <dbReference type="Proteomes" id="UP000433652"/>
    </source>
</evidence>
<dbReference type="AlphaFoldDB" id="A0A6I4SXW3"/>
<keyword evidence="3" id="KW-1185">Reference proteome</keyword>
<protein>
    <submittedName>
        <fullName evidence="2">Uncharacterized protein</fullName>
    </submittedName>
</protein>
<keyword evidence="1" id="KW-1133">Transmembrane helix</keyword>
<evidence type="ECO:0000256" key="1">
    <source>
        <dbReference type="SAM" id="Phobius"/>
    </source>
</evidence>
<gene>
    <name evidence="2" type="ORF">GRI89_12040</name>
</gene>
<organism evidence="2 3">
    <name type="scientific">Croceibacterium salegens</name>
    <dbReference type="NCBI Taxonomy" id="1737568"/>
    <lineage>
        <taxon>Bacteria</taxon>
        <taxon>Pseudomonadati</taxon>
        <taxon>Pseudomonadota</taxon>
        <taxon>Alphaproteobacteria</taxon>
        <taxon>Sphingomonadales</taxon>
        <taxon>Erythrobacteraceae</taxon>
        <taxon>Croceibacterium</taxon>
    </lineage>
</organism>